<reference evidence="3" key="1">
    <citation type="submission" date="2020-11" db="EMBL/GenBank/DDBJ databases">
        <authorList>
            <person name="Koelle M."/>
            <person name="Horta M.A.C."/>
            <person name="Nowrousian M."/>
            <person name="Ohm R.A."/>
            <person name="Benz P."/>
            <person name="Pilgard A."/>
        </authorList>
    </citation>
    <scope>NUCLEOTIDE SEQUENCE</scope>
    <source>
        <strain evidence="3">FPRL280</strain>
    </source>
</reference>
<feature type="coiled-coil region" evidence="1">
    <location>
        <begin position="94"/>
        <end position="121"/>
    </location>
</feature>
<protein>
    <submittedName>
        <fullName evidence="3">Uncharacterized protein</fullName>
    </submittedName>
</protein>
<dbReference type="EMBL" id="JADOXO010000057">
    <property type="protein sequence ID" value="KAF9816466.1"/>
    <property type="molecule type" value="Genomic_DNA"/>
</dbReference>
<name>A0A8H7P4H1_9APHY</name>
<evidence type="ECO:0000313" key="3">
    <source>
        <dbReference type="EMBL" id="KAF9816466.1"/>
    </source>
</evidence>
<feature type="compositionally biased region" description="Low complexity" evidence="2">
    <location>
        <begin position="53"/>
        <end position="62"/>
    </location>
</feature>
<organism evidence="3 4">
    <name type="scientific">Rhodonia placenta</name>
    <dbReference type="NCBI Taxonomy" id="104341"/>
    <lineage>
        <taxon>Eukaryota</taxon>
        <taxon>Fungi</taxon>
        <taxon>Dikarya</taxon>
        <taxon>Basidiomycota</taxon>
        <taxon>Agaricomycotina</taxon>
        <taxon>Agaricomycetes</taxon>
        <taxon>Polyporales</taxon>
        <taxon>Adustoporiaceae</taxon>
        <taxon>Rhodonia</taxon>
    </lineage>
</organism>
<feature type="compositionally biased region" description="Polar residues" evidence="2">
    <location>
        <begin position="14"/>
        <end position="24"/>
    </location>
</feature>
<gene>
    <name evidence="3" type="ORF">IEO21_04071</name>
</gene>
<evidence type="ECO:0000256" key="1">
    <source>
        <dbReference type="SAM" id="Coils"/>
    </source>
</evidence>
<reference evidence="3" key="2">
    <citation type="journal article" name="Front. Microbiol.">
        <title>Degradative Capacity of Two Strains of Rhodonia placenta: From Phenotype to Genotype.</title>
        <authorList>
            <person name="Kolle M."/>
            <person name="Horta M.A.C."/>
            <person name="Nowrousian M."/>
            <person name="Ohm R.A."/>
            <person name="Benz J.P."/>
            <person name="Pilgard A."/>
        </authorList>
    </citation>
    <scope>NUCLEOTIDE SEQUENCE</scope>
    <source>
        <strain evidence="3">FPRL280</strain>
    </source>
</reference>
<dbReference type="AlphaFoldDB" id="A0A8H7P4H1"/>
<sequence length="139" mass="15483">MPPRFRRKFEALSAVSTAQAPFSSKNEDDPPEPCMLGAQERCAPARSGEYTRRASTSSTRTTRSAHSRYRGMRVLLNQTRLDRLNGVQATHRTVQEVKGLLELLQEEVRQLQDMCARLLRDDARVASGNGARADPEGVA</sequence>
<evidence type="ECO:0000256" key="2">
    <source>
        <dbReference type="SAM" id="MobiDB-lite"/>
    </source>
</evidence>
<keyword evidence="1" id="KW-0175">Coiled coil</keyword>
<feature type="region of interest" description="Disordered" evidence="2">
    <location>
        <begin position="1"/>
        <end position="70"/>
    </location>
</feature>
<evidence type="ECO:0000313" key="4">
    <source>
        <dbReference type="Proteomes" id="UP000639403"/>
    </source>
</evidence>
<comment type="caution">
    <text evidence="3">The sequence shown here is derived from an EMBL/GenBank/DDBJ whole genome shotgun (WGS) entry which is preliminary data.</text>
</comment>
<proteinExistence type="predicted"/>
<accession>A0A8H7P4H1</accession>
<dbReference type="Proteomes" id="UP000639403">
    <property type="component" value="Unassembled WGS sequence"/>
</dbReference>